<gene>
    <name evidence="8" type="ORF">N791_09370</name>
</gene>
<dbReference type="eggNOG" id="COG4258">
    <property type="taxonomic scope" value="Bacteria"/>
</dbReference>
<feature type="transmembrane region" description="Helical" evidence="6">
    <location>
        <begin position="336"/>
        <end position="359"/>
    </location>
</feature>
<dbReference type="RefSeq" id="WP_036139254.1">
    <property type="nucleotide sequence ID" value="NZ_AVBH01000278.1"/>
</dbReference>
<keyword evidence="3 6" id="KW-0812">Transmembrane</keyword>
<dbReference type="InterPro" id="IPR050545">
    <property type="entry name" value="Mycobact_MmpL"/>
</dbReference>
<evidence type="ECO:0000259" key="7">
    <source>
        <dbReference type="Pfam" id="PF03176"/>
    </source>
</evidence>
<evidence type="ECO:0000313" key="8">
    <source>
        <dbReference type="EMBL" id="KGO97609.1"/>
    </source>
</evidence>
<comment type="subcellular location">
    <subcellularLocation>
        <location evidence="1">Cell membrane</location>
        <topology evidence="1">Multi-pass membrane protein</topology>
    </subcellularLocation>
</comment>
<accession>A0A0A0M5W2</accession>
<feature type="transmembrane region" description="Helical" evidence="6">
    <location>
        <begin position="416"/>
        <end position="437"/>
    </location>
</feature>
<feature type="transmembrane region" description="Helical" evidence="6">
    <location>
        <begin position="297"/>
        <end position="315"/>
    </location>
</feature>
<feature type="transmembrane region" description="Helical" evidence="6">
    <location>
        <begin position="273"/>
        <end position="291"/>
    </location>
</feature>
<evidence type="ECO:0000256" key="5">
    <source>
        <dbReference type="ARBA" id="ARBA00023136"/>
    </source>
</evidence>
<dbReference type="AlphaFoldDB" id="A0A0A0M5W2"/>
<dbReference type="SUPFAM" id="SSF82866">
    <property type="entry name" value="Multidrug efflux transporter AcrB transmembrane domain"/>
    <property type="match status" value="1"/>
</dbReference>
<proteinExistence type="predicted"/>
<feature type="transmembrane region" description="Helical" evidence="6">
    <location>
        <begin position="365"/>
        <end position="384"/>
    </location>
</feature>
<dbReference type="PANTHER" id="PTHR33406:SF13">
    <property type="entry name" value="MEMBRANE PROTEIN YDFJ"/>
    <property type="match status" value="1"/>
</dbReference>
<keyword evidence="5 6" id="KW-0472">Membrane</keyword>
<name>A0A0A0M5W2_9GAMM</name>
<keyword evidence="9" id="KW-1185">Reference proteome</keyword>
<evidence type="ECO:0000256" key="4">
    <source>
        <dbReference type="ARBA" id="ARBA00022989"/>
    </source>
</evidence>
<dbReference type="OrthoDB" id="9780358at2"/>
<dbReference type="PANTHER" id="PTHR33406">
    <property type="entry name" value="MEMBRANE PROTEIN MJ1562-RELATED"/>
    <property type="match status" value="1"/>
</dbReference>
<organism evidence="8 9">
    <name type="scientific">Lysobacter defluvii IMMIB APB-9 = DSM 18482</name>
    <dbReference type="NCBI Taxonomy" id="1385515"/>
    <lineage>
        <taxon>Bacteria</taxon>
        <taxon>Pseudomonadati</taxon>
        <taxon>Pseudomonadota</taxon>
        <taxon>Gammaproteobacteria</taxon>
        <taxon>Lysobacterales</taxon>
        <taxon>Lysobacteraceae</taxon>
        <taxon>Novilysobacter</taxon>
    </lineage>
</organism>
<feature type="transmembrane region" description="Helical" evidence="6">
    <location>
        <begin position="247"/>
        <end position="266"/>
    </location>
</feature>
<keyword evidence="2" id="KW-1003">Cell membrane</keyword>
<evidence type="ECO:0000256" key="6">
    <source>
        <dbReference type="SAM" id="Phobius"/>
    </source>
</evidence>
<dbReference type="Gene3D" id="1.20.1640.10">
    <property type="entry name" value="Multidrug efflux transporter AcrB transmembrane domain"/>
    <property type="match status" value="1"/>
</dbReference>
<evidence type="ECO:0000256" key="3">
    <source>
        <dbReference type="ARBA" id="ARBA00022692"/>
    </source>
</evidence>
<protein>
    <submittedName>
        <fullName evidence="8">Membrane protein</fullName>
    </submittedName>
</protein>
<evidence type="ECO:0000256" key="1">
    <source>
        <dbReference type="ARBA" id="ARBA00004651"/>
    </source>
</evidence>
<evidence type="ECO:0000313" key="9">
    <source>
        <dbReference type="Proteomes" id="UP000030003"/>
    </source>
</evidence>
<sequence length="522" mass="55011">MSHTARWALALAWIALLVLAGAWLSRNLEVAGDLRRFMPEPRTPEQKLLVEGVGEGPGSRLLLVALEGDAPEVLAAQSAALAEALSADPHFALVANGGTASLEQVPDSLRPYRYLLSPTLDSHALDEAYLRSELQARLQDLGSPAGHLVEPLLPADPTLEVLALAEQWQGAASPRRLHGVWFDHAGERALLLAQTGAAGFDPDGQARALDALRAAFDQARGDSAARLVVTGPGAFSVEVGGHTRAEAARLGSLDSVAFVLLLLIAYRSWRAPLLGALPLVSGGLAGLVAVVAGFEAVHGITLAFGFTLVGVAQDYPIHLFSNQRAAASPWDSVRALWPALAVGVVATCIAYLAFFAAGVEGLSQLAVFTITGLAVAALSTRYVLPALLDDGHGRGAFADPAASPRMQALWIRLQSLPRLGVTGAIVLAIIAVGVVWWRPGPFWQNDLSRLTPVPEASLRADEELRRELRAPDVRHLAVVPGTDGEAVLQASEALLPVLEGLRRDGVLAGYDLAARYLPSAAT</sequence>
<feature type="non-terminal residue" evidence="8">
    <location>
        <position position="522"/>
    </location>
</feature>
<dbReference type="EMBL" id="AVBH01000278">
    <property type="protein sequence ID" value="KGO97609.1"/>
    <property type="molecule type" value="Genomic_DNA"/>
</dbReference>
<dbReference type="Proteomes" id="UP000030003">
    <property type="component" value="Unassembled WGS sequence"/>
</dbReference>
<comment type="caution">
    <text evidence="8">The sequence shown here is derived from an EMBL/GenBank/DDBJ whole genome shotgun (WGS) entry which is preliminary data.</text>
</comment>
<keyword evidence="4 6" id="KW-1133">Transmembrane helix</keyword>
<dbReference type="Pfam" id="PF03176">
    <property type="entry name" value="MMPL"/>
    <property type="match status" value="1"/>
</dbReference>
<evidence type="ECO:0000256" key="2">
    <source>
        <dbReference type="ARBA" id="ARBA00022475"/>
    </source>
</evidence>
<feature type="domain" description="Membrane transport protein MMPL" evidence="7">
    <location>
        <begin position="205"/>
        <end position="411"/>
    </location>
</feature>
<dbReference type="GO" id="GO:0005886">
    <property type="term" value="C:plasma membrane"/>
    <property type="evidence" value="ECO:0007669"/>
    <property type="project" value="UniProtKB-SubCell"/>
</dbReference>
<dbReference type="STRING" id="1385515.GCA_000423325_01466"/>
<reference evidence="8 9" key="1">
    <citation type="submission" date="2013-08" db="EMBL/GenBank/DDBJ databases">
        <title>Genomic analysis of Lysobacter defluvii.</title>
        <authorList>
            <person name="Wang Q."/>
            <person name="Wang G."/>
        </authorList>
    </citation>
    <scope>NUCLEOTIDE SEQUENCE [LARGE SCALE GENOMIC DNA]</scope>
    <source>
        <strain evidence="8 9">IMMIB APB-9</strain>
    </source>
</reference>
<dbReference type="InterPro" id="IPR004869">
    <property type="entry name" value="MMPL_dom"/>
</dbReference>